<sequence>MRLGLSAPVVVHIPSASRDWEKTAGIAEIAGFAVAADRLDFEYLTCSDHVG</sequence>
<comment type="caution">
    <text evidence="1">The sequence shown here is derived from an EMBL/GenBank/DDBJ whole genome shotgun (WGS) entry which is preliminary data.</text>
</comment>
<dbReference type="RefSeq" id="WP_345416288.1">
    <property type="nucleotide sequence ID" value="NZ_BAABGT010000030.1"/>
</dbReference>
<dbReference type="EMBL" id="BAABGT010000030">
    <property type="protein sequence ID" value="GAA4545262.1"/>
    <property type="molecule type" value="Genomic_DNA"/>
</dbReference>
<evidence type="ECO:0000313" key="1">
    <source>
        <dbReference type="EMBL" id="GAA4545262.1"/>
    </source>
</evidence>
<name>A0ABP8RQL4_9PSEU</name>
<organism evidence="1 2">
    <name type="scientific">Pseudonocardia xishanensis</name>
    <dbReference type="NCBI Taxonomy" id="630995"/>
    <lineage>
        <taxon>Bacteria</taxon>
        <taxon>Bacillati</taxon>
        <taxon>Actinomycetota</taxon>
        <taxon>Actinomycetes</taxon>
        <taxon>Pseudonocardiales</taxon>
        <taxon>Pseudonocardiaceae</taxon>
        <taxon>Pseudonocardia</taxon>
    </lineage>
</organism>
<protein>
    <recommendedName>
        <fullName evidence="3">Luciferase-like monooxygenase</fullName>
    </recommendedName>
</protein>
<dbReference type="Proteomes" id="UP001501598">
    <property type="component" value="Unassembled WGS sequence"/>
</dbReference>
<evidence type="ECO:0008006" key="3">
    <source>
        <dbReference type="Google" id="ProtNLM"/>
    </source>
</evidence>
<reference evidence="2" key="1">
    <citation type="journal article" date="2019" name="Int. J. Syst. Evol. Microbiol.">
        <title>The Global Catalogue of Microorganisms (GCM) 10K type strain sequencing project: providing services to taxonomists for standard genome sequencing and annotation.</title>
        <authorList>
            <consortium name="The Broad Institute Genomics Platform"/>
            <consortium name="The Broad Institute Genome Sequencing Center for Infectious Disease"/>
            <person name="Wu L."/>
            <person name="Ma J."/>
        </authorList>
    </citation>
    <scope>NUCLEOTIDE SEQUENCE [LARGE SCALE GENOMIC DNA]</scope>
    <source>
        <strain evidence="2">JCM 17906</strain>
    </source>
</reference>
<evidence type="ECO:0000313" key="2">
    <source>
        <dbReference type="Proteomes" id="UP001501598"/>
    </source>
</evidence>
<proteinExistence type="predicted"/>
<accession>A0ABP8RQL4</accession>
<keyword evidence="2" id="KW-1185">Reference proteome</keyword>
<gene>
    <name evidence="1" type="ORF">GCM10023175_24700</name>
</gene>